<sequence length="159" mass="18221">MRLLFLLLLMVLLTSACDNFPRDPDETLTKIKNNTLLVGYTENPPWVVKTKAEPTGLEVELIKNFAKTQGAKISWVNDTEQDLFQKLEKRELYLVIGGFTDKNTWKTKISFTRPYVKHQKEKHVMAVLKGENAFIVALETFLHQQTSHLNALPASYEAN</sequence>
<comment type="caution">
    <text evidence="4">The sequence shown here is derived from an EMBL/GenBank/DDBJ whole genome shotgun (WGS) entry which is preliminary data.</text>
</comment>
<accession>A0A2T2YMM6</accession>
<dbReference type="OrthoDB" id="6150901at2"/>
<reference evidence="4 5" key="1">
    <citation type="submission" date="2018-03" db="EMBL/GenBank/DDBJ databases">
        <title>Adhaeribacter sp. HMF7605 Genome sequencing and assembly.</title>
        <authorList>
            <person name="Kang H."/>
            <person name="Kang J."/>
            <person name="Cha I."/>
            <person name="Kim H."/>
            <person name="Joh K."/>
        </authorList>
    </citation>
    <scope>NUCLEOTIDE SEQUENCE [LARGE SCALE GENOMIC DNA]</scope>
    <source>
        <strain evidence="4 5">HMF7605</strain>
    </source>
</reference>
<dbReference type="EMBL" id="PYFT01000001">
    <property type="protein sequence ID" value="PSR56758.1"/>
    <property type="molecule type" value="Genomic_DNA"/>
</dbReference>
<dbReference type="PANTHER" id="PTHR35936">
    <property type="entry name" value="MEMBRANE-BOUND LYTIC MUREIN TRANSGLYCOSYLASE F"/>
    <property type="match status" value="1"/>
</dbReference>
<dbReference type="Proteomes" id="UP000240357">
    <property type="component" value="Unassembled WGS sequence"/>
</dbReference>
<feature type="signal peptide" evidence="2">
    <location>
        <begin position="1"/>
        <end position="16"/>
    </location>
</feature>
<dbReference type="SUPFAM" id="SSF53850">
    <property type="entry name" value="Periplasmic binding protein-like II"/>
    <property type="match status" value="1"/>
</dbReference>
<evidence type="ECO:0000256" key="2">
    <source>
        <dbReference type="SAM" id="SignalP"/>
    </source>
</evidence>
<dbReference type="AlphaFoldDB" id="A0A2T2YMM6"/>
<dbReference type="InterPro" id="IPR001638">
    <property type="entry name" value="Solute-binding_3/MltF_N"/>
</dbReference>
<keyword evidence="1 2" id="KW-0732">Signal</keyword>
<name>A0A2T2YMM6_9BACT</name>
<proteinExistence type="predicted"/>
<dbReference type="Pfam" id="PF00497">
    <property type="entry name" value="SBP_bac_3"/>
    <property type="match status" value="1"/>
</dbReference>
<evidence type="ECO:0000313" key="5">
    <source>
        <dbReference type="Proteomes" id="UP000240357"/>
    </source>
</evidence>
<evidence type="ECO:0000256" key="1">
    <source>
        <dbReference type="ARBA" id="ARBA00022729"/>
    </source>
</evidence>
<feature type="domain" description="Solute-binding protein family 3/N-terminal" evidence="3">
    <location>
        <begin position="38"/>
        <end position="133"/>
    </location>
</feature>
<dbReference type="RefSeq" id="WP_106932934.1">
    <property type="nucleotide sequence ID" value="NZ_PYFT01000001.1"/>
</dbReference>
<organism evidence="4 5">
    <name type="scientific">Adhaeribacter arboris</name>
    <dbReference type="NCBI Taxonomy" id="2072846"/>
    <lineage>
        <taxon>Bacteria</taxon>
        <taxon>Pseudomonadati</taxon>
        <taxon>Bacteroidota</taxon>
        <taxon>Cytophagia</taxon>
        <taxon>Cytophagales</taxon>
        <taxon>Hymenobacteraceae</taxon>
        <taxon>Adhaeribacter</taxon>
    </lineage>
</organism>
<evidence type="ECO:0000313" key="4">
    <source>
        <dbReference type="EMBL" id="PSR56758.1"/>
    </source>
</evidence>
<keyword evidence="5" id="KW-1185">Reference proteome</keyword>
<dbReference type="PANTHER" id="PTHR35936:SF32">
    <property type="entry name" value="MEMBRANE-BOUND LYTIC MUREIN TRANSGLYCOSYLASE F"/>
    <property type="match status" value="1"/>
</dbReference>
<dbReference type="Gene3D" id="3.40.190.10">
    <property type="entry name" value="Periplasmic binding protein-like II"/>
    <property type="match status" value="1"/>
</dbReference>
<evidence type="ECO:0000259" key="3">
    <source>
        <dbReference type="Pfam" id="PF00497"/>
    </source>
</evidence>
<feature type="chain" id="PRO_5015674868" evidence="2">
    <location>
        <begin position="17"/>
        <end position="159"/>
    </location>
</feature>
<protein>
    <submittedName>
        <fullName evidence="4">ABC transporter substrate-binding protein</fullName>
    </submittedName>
</protein>
<gene>
    <name evidence="4" type="ORF">AHMF7605_26310</name>
</gene>
<dbReference type="PROSITE" id="PS51257">
    <property type="entry name" value="PROKAR_LIPOPROTEIN"/>
    <property type="match status" value="1"/>
</dbReference>